<dbReference type="PANTHER" id="PTHR28086:SF1">
    <property type="entry name" value="CU(2+) SUPPRESSING AND BLEOMYCIN SENSITIVE PROTEIN 1"/>
    <property type="match status" value="1"/>
</dbReference>
<keyword evidence="4" id="KW-1185">Reference proteome</keyword>
<dbReference type="GO" id="GO:0005737">
    <property type="term" value="C:cytoplasm"/>
    <property type="evidence" value="ECO:0007669"/>
    <property type="project" value="TreeGrafter"/>
</dbReference>
<gene>
    <name evidence="3" type="ORF">DEBR0S2_05094G</name>
</gene>
<feature type="compositionally biased region" description="Basic and acidic residues" evidence="2">
    <location>
        <begin position="161"/>
        <end position="177"/>
    </location>
</feature>
<reference evidence="3 4" key="1">
    <citation type="submission" date="2019-07" db="EMBL/GenBank/DDBJ databases">
        <authorList>
            <person name="Friedrich A."/>
            <person name="Schacherer J."/>
        </authorList>
    </citation>
    <scope>NUCLEOTIDE SEQUENCE [LARGE SCALE GENOMIC DNA]</scope>
</reference>
<organism evidence="3 4">
    <name type="scientific">Dekkera bruxellensis</name>
    <name type="common">Brettanomyces custersii</name>
    <dbReference type="NCBI Taxonomy" id="5007"/>
    <lineage>
        <taxon>Eukaryota</taxon>
        <taxon>Fungi</taxon>
        <taxon>Dikarya</taxon>
        <taxon>Ascomycota</taxon>
        <taxon>Saccharomycotina</taxon>
        <taxon>Pichiomycetes</taxon>
        <taxon>Pichiales</taxon>
        <taxon>Pichiaceae</taxon>
        <taxon>Brettanomyces</taxon>
    </lineage>
</organism>
<dbReference type="AlphaFoldDB" id="A0A7D9GYW6"/>
<name>A0A7D9GYW6_DEKBR</name>
<evidence type="ECO:0000313" key="3">
    <source>
        <dbReference type="EMBL" id="VUG17362.1"/>
    </source>
</evidence>
<dbReference type="Proteomes" id="UP000478008">
    <property type="component" value="Unassembled WGS sequence"/>
</dbReference>
<accession>A0A7D9GYW6</accession>
<proteinExistence type="predicted"/>
<dbReference type="Pfam" id="PF10303">
    <property type="entry name" value="DUF2408"/>
    <property type="match status" value="2"/>
</dbReference>
<feature type="compositionally biased region" description="Acidic residues" evidence="2">
    <location>
        <begin position="557"/>
        <end position="568"/>
    </location>
</feature>
<evidence type="ECO:0000313" key="4">
    <source>
        <dbReference type="Proteomes" id="UP000478008"/>
    </source>
</evidence>
<dbReference type="InterPro" id="IPR018810">
    <property type="entry name" value="UPF0662"/>
</dbReference>
<dbReference type="PANTHER" id="PTHR28086">
    <property type="entry name" value="UPF0662 PROTEIN YPL260W"/>
    <property type="match status" value="1"/>
</dbReference>
<feature type="compositionally biased region" description="Acidic residues" evidence="2">
    <location>
        <begin position="178"/>
        <end position="193"/>
    </location>
</feature>
<feature type="compositionally biased region" description="Acidic residues" evidence="2">
    <location>
        <begin position="535"/>
        <end position="548"/>
    </location>
</feature>
<evidence type="ECO:0000256" key="1">
    <source>
        <dbReference type="SAM" id="Coils"/>
    </source>
</evidence>
<sequence>MVTSVNPVPKYEETVYNALLGLQTKLLEAKADPKYSDNKEIQKIYKDVLEQITALGTIRDDRKEDTAGNVDGKKPTTILNKVDVLIDEIFQLLSLFFVSFGLSNTAPATYASLTTVQRLLIHLEESRVYTRQDLEPIKERLDEISKIIEQASIANQDDMAEVQRRQAQYRERDRWEDDSMSEEEEEEEYNEDEERGKATETEIQLLRHKLAVSYATYDELSKRIQNVPPEVQTLIDELLSIKYRVLQLMSESGKRDASRDMKNYHKSLNHLARKLERTQAECDVALKKQADAPEKKDAGNSDEGSEAVLKGLLDDCHNYLSNLQMGVDRVDPHLRPLYQRLILLHSKLSKLLVTRRWSMRTVDLYSYQKELGKFDKSRVGGFFGSKDYKGQSVLLYLLRSCYAIVYKLLESSEPVSEALQPLHNQLSTVHRCLLDLKRSGGVSSLRELYPYQLKLTSIDNEAVDGVFKVNGQIPPGQATLTALLSECFDILHELKVDYYDTHEDIDESTLQTSNDKAANIIGTKALQESTYDYNDVGEENYNEAEDNLADYPSSYNSDEESDPEEEEK</sequence>
<feature type="coiled-coil region" evidence="1">
    <location>
        <begin position="261"/>
        <end position="288"/>
    </location>
</feature>
<dbReference type="EMBL" id="CABFWN010000002">
    <property type="protein sequence ID" value="VUG17362.1"/>
    <property type="molecule type" value="Genomic_DNA"/>
</dbReference>
<evidence type="ECO:0000256" key="2">
    <source>
        <dbReference type="SAM" id="MobiDB-lite"/>
    </source>
</evidence>
<dbReference type="GO" id="GO:0005634">
    <property type="term" value="C:nucleus"/>
    <property type="evidence" value="ECO:0007669"/>
    <property type="project" value="TreeGrafter"/>
</dbReference>
<keyword evidence="1" id="KW-0175">Coiled coil</keyword>
<feature type="region of interest" description="Disordered" evidence="2">
    <location>
        <begin position="531"/>
        <end position="568"/>
    </location>
</feature>
<protein>
    <submittedName>
        <fullName evidence="3">DEBR0S2_05094g1_1</fullName>
    </submittedName>
</protein>
<feature type="region of interest" description="Disordered" evidence="2">
    <location>
        <begin position="158"/>
        <end position="199"/>
    </location>
</feature>